<proteinExistence type="predicted"/>
<evidence type="ECO:0000313" key="2">
    <source>
        <dbReference type="EMBL" id="CAI2367478.1"/>
    </source>
</evidence>
<feature type="compositionally biased region" description="Polar residues" evidence="1">
    <location>
        <begin position="311"/>
        <end position="340"/>
    </location>
</feature>
<keyword evidence="3" id="KW-1185">Reference proteome</keyword>
<gene>
    <name evidence="2" type="ORF">ECRASSUSDP1_LOCUS8764</name>
</gene>
<dbReference type="EMBL" id="CAMPGE010008586">
    <property type="protein sequence ID" value="CAI2367478.1"/>
    <property type="molecule type" value="Genomic_DNA"/>
</dbReference>
<dbReference type="Proteomes" id="UP001295684">
    <property type="component" value="Unassembled WGS sequence"/>
</dbReference>
<evidence type="ECO:0000256" key="1">
    <source>
        <dbReference type="SAM" id="MobiDB-lite"/>
    </source>
</evidence>
<feature type="region of interest" description="Disordered" evidence="1">
    <location>
        <begin position="311"/>
        <end position="346"/>
    </location>
</feature>
<evidence type="ECO:0000313" key="3">
    <source>
        <dbReference type="Proteomes" id="UP001295684"/>
    </source>
</evidence>
<reference evidence="2" key="1">
    <citation type="submission" date="2023-07" db="EMBL/GenBank/DDBJ databases">
        <authorList>
            <consortium name="AG Swart"/>
            <person name="Singh M."/>
            <person name="Singh A."/>
            <person name="Seah K."/>
            <person name="Emmerich C."/>
        </authorList>
    </citation>
    <scope>NUCLEOTIDE SEQUENCE</scope>
    <source>
        <strain evidence="2">DP1</strain>
    </source>
</reference>
<dbReference type="AlphaFoldDB" id="A0AAD1UDZ2"/>
<organism evidence="2 3">
    <name type="scientific">Euplotes crassus</name>
    <dbReference type="NCBI Taxonomy" id="5936"/>
    <lineage>
        <taxon>Eukaryota</taxon>
        <taxon>Sar</taxon>
        <taxon>Alveolata</taxon>
        <taxon>Ciliophora</taxon>
        <taxon>Intramacronucleata</taxon>
        <taxon>Spirotrichea</taxon>
        <taxon>Hypotrichia</taxon>
        <taxon>Euplotida</taxon>
        <taxon>Euplotidae</taxon>
        <taxon>Moneuplotes</taxon>
    </lineage>
</organism>
<protein>
    <submittedName>
        <fullName evidence="2">Uncharacterized protein</fullName>
    </submittedName>
</protein>
<accession>A0AAD1UDZ2</accession>
<name>A0AAD1UDZ2_EUPCR</name>
<sequence>MGNSCNCWSKNDTEKSLDIKQENLTNKKSRKMKGCTIKENRKSSKLCKLKEKKFDRKNKKGKVKKSPTNYRKETESLEREWCSETSDEGVEGGWQEGSREEGVSHYDTLISANTDISNMKDLFIKYLDKDEEKRLKRQNCKNMDNEIFVMDKKYCLNLEGYGTSDDEVSKSSKESAQGMTKAQFVEVTKTMMSSKEKKGNWAKIFAAVNSKLIAKNRIKDKRQLMKEYNLYIRYNVNQILKKLEIPIDGSTKISSLRSKLNTKFIETIEEILKEKESFPKTLHSDIANACKDPTLNPDIFLTFLSTKQNLQPSKTPLSNPTHTTEDPSFNSTSRLQSSLPPNCPPDFFQVLHESSKNASFFSSGSDPYYK</sequence>
<comment type="caution">
    <text evidence="2">The sequence shown here is derived from an EMBL/GenBank/DDBJ whole genome shotgun (WGS) entry which is preliminary data.</text>
</comment>